<feature type="domain" description="SIS" evidence="2">
    <location>
        <begin position="29"/>
        <end position="184"/>
    </location>
</feature>
<dbReference type="InterPro" id="IPR001347">
    <property type="entry name" value="SIS_dom"/>
</dbReference>
<evidence type="ECO:0000313" key="4">
    <source>
        <dbReference type="Proteomes" id="UP000318693"/>
    </source>
</evidence>
<evidence type="ECO:0000313" key="3">
    <source>
        <dbReference type="EMBL" id="TRW44737.1"/>
    </source>
</evidence>
<comment type="caution">
    <text evidence="3">The sequence shown here is derived from an EMBL/GenBank/DDBJ whole genome shotgun (WGS) entry which is preliminary data.</text>
</comment>
<dbReference type="PROSITE" id="PS51464">
    <property type="entry name" value="SIS"/>
    <property type="match status" value="1"/>
</dbReference>
<evidence type="ECO:0000256" key="1">
    <source>
        <dbReference type="SAM" id="MobiDB-lite"/>
    </source>
</evidence>
<proteinExistence type="predicted"/>
<dbReference type="AlphaFoldDB" id="A0A552WPU9"/>
<dbReference type="GO" id="GO:1901135">
    <property type="term" value="P:carbohydrate derivative metabolic process"/>
    <property type="evidence" value="ECO:0007669"/>
    <property type="project" value="InterPro"/>
</dbReference>
<evidence type="ECO:0000259" key="2">
    <source>
        <dbReference type="PROSITE" id="PS51464"/>
    </source>
</evidence>
<dbReference type="EMBL" id="VJXR01000037">
    <property type="protein sequence ID" value="TRW44737.1"/>
    <property type="molecule type" value="Genomic_DNA"/>
</dbReference>
<dbReference type="PANTHER" id="PTHR30390">
    <property type="entry name" value="SEDOHEPTULOSE 7-PHOSPHATE ISOMERASE / DNAA INITIATOR-ASSOCIATING FACTOR FOR REPLICATION INITIATION"/>
    <property type="match status" value="1"/>
</dbReference>
<dbReference type="GO" id="GO:0097367">
    <property type="term" value="F:carbohydrate derivative binding"/>
    <property type="evidence" value="ECO:0007669"/>
    <property type="project" value="InterPro"/>
</dbReference>
<feature type="compositionally biased region" description="Low complexity" evidence="1">
    <location>
        <begin position="186"/>
        <end position="197"/>
    </location>
</feature>
<gene>
    <name evidence="3" type="ORF">FJ693_12540</name>
</gene>
<dbReference type="CDD" id="cd05006">
    <property type="entry name" value="SIS_GmhA"/>
    <property type="match status" value="1"/>
</dbReference>
<dbReference type="InterPro" id="IPR035461">
    <property type="entry name" value="GmhA/DiaA"/>
</dbReference>
<dbReference type="InterPro" id="IPR050099">
    <property type="entry name" value="SIS_GmhA/DiaA_subfam"/>
</dbReference>
<dbReference type="Gene3D" id="3.40.50.10490">
    <property type="entry name" value="Glucose-6-phosphate isomerase like protein, domain 1"/>
    <property type="match status" value="1"/>
</dbReference>
<keyword evidence="4" id="KW-1185">Reference proteome</keyword>
<dbReference type="SUPFAM" id="SSF53697">
    <property type="entry name" value="SIS domain"/>
    <property type="match status" value="1"/>
</dbReference>
<sequence length="221" mass="22692">MDAHEAELRTALASLRAQAGTVGGWGHRLADRLRAGGRLLAAGNGGSAAEAQHLTSELVGRFLAERRPFSAISLCAESSSVTAIVNDYGVEEMFARQVEGHGRPGDVLVLLSTSGRSPNVLRAAERGRELGLTVWGLTGRAPNPLATRCDEAVCVDAPSTAAVQAVHLVAIHAVCAAVDERLGATAPEPHSASALPASPLPAPPVPAPASASGSRLRRVIA</sequence>
<dbReference type="Pfam" id="PF13580">
    <property type="entry name" value="SIS_2"/>
    <property type="match status" value="1"/>
</dbReference>
<dbReference type="Proteomes" id="UP000318693">
    <property type="component" value="Unassembled WGS sequence"/>
</dbReference>
<organism evidence="3 4">
    <name type="scientific">Georgenia yuyongxinii</name>
    <dbReference type="NCBI Taxonomy" id="2589797"/>
    <lineage>
        <taxon>Bacteria</taxon>
        <taxon>Bacillati</taxon>
        <taxon>Actinomycetota</taxon>
        <taxon>Actinomycetes</taxon>
        <taxon>Micrococcales</taxon>
        <taxon>Bogoriellaceae</taxon>
        <taxon>Georgenia</taxon>
    </lineage>
</organism>
<name>A0A552WPU9_9MICO</name>
<protein>
    <submittedName>
        <fullName evidence="3">SIS domain-containing protein</fullName>
    </submittedName>
</protein>
<reference evidence="3 4" key="1">
    <citation type="submission" date="2019-07" db="EMBL/GenBank/DDBJ databases">
        <title>Georgenia wutianyii sp. nov. and Georgenia *** sp. nov. isolated from plateau pika (Ochotona curzoniae) in the Qinghai-Tibet plateau of China.</title>
        <authorList>
            <person name="Tian Z."/>
        </authorList>
    </citation>
    <scope>NUCLEOTIDE SEQUENCE [LARGE SCALE GENOMIC DNA]</scope>
    <source>
        <strain evidence="3 4">Z446</strain>
    </source>
</reference>
<accession>A0A552WPU9</accession>
<feature type="region of interest" description="Disordered" evidence="1">
    <location>
        <begin position="186"/>
        <end position="221"/>
    </location>
</feature>
<dbReference type="InterPro" id="IPR046348">
    <property type="entry name" value="SIS_dom_sf"/>
</dbReference>
<dbReference type="PANTHER" id="PTHR30390:SF6">
    <property type="entry name" value="DNAA INITIATOR-ASSOCIATING PROTEIN DIAA"/>
    <property type="match status" value="1"/>
</dbReference>
<feature type="compositionally biased region" description="Pro residues" evidence="1">
    <location>
        <begin position="198"/>
        <end position="207"/>
    </location>
</feature>